<dbReference type="RefSeq" id="WP_166153790.1">
    <property type="nucleotide sequence ID" value="NZ_JAAOIW010000012.1"/>
</dbReference>
<evidence type="ECO:0000259" key="1">
    <source>
        <dbReference type="PROSITE" id="PS50851"/>
    </source>
</evidence>
<organism evidence="2 3">
    <name type="scientific">Paenibacillus agricola</name>
    <dbReference type="NCBI Taxonomy" id="2716264"/>
    <lineage>
        <taxon>Bacteria</taxon>
        <taxon>Bacillati</taxon>
        <taxon>Bacillota</taxon>
        <taxon>Bacilli</taxon>
        <taxon>Bacillales</taxon>
        <taxon>Paenibacillaceae</taxon>
        <taxon>Paenibacillus</taxon>
    </lineage>
</organism>
<gene>
    <name evidence="2" type="ORF">G9U52_27070</name>
</gene>
<dbReference type="PANTHER" id="PTHR22617:SF23">
    <property type="entry name" value="CHEMOTAXIS PROTEIN CHEW"/>
    <property type="match status" value="1"/>
</dbReference>
<dbReference type="Gene3D" id="2.30.30.40">
    <property type="entry name" value="SH3 Domains"/>
    <property type="match status" value="1"/>
</dbReference>
<evidence type="ECO:0000313" key="3">
    <source>
        <dbReference type="Proteomes" id="UP001165962"/>
    </source>
</evidence>
<dbReference type="EMBL" id="JAAOIW010000012">
    <property type="protein sequence ID" value="NHN33481.1"/>
    <property type="molecule type" value="Genomic_DNA"/>
</dbReference>
<reference evidence="2" key="1">
    <citation type="submission" date="2020-03" db="EMBL/GenBank/DDBJ databases">
        <title>Draft sequencing of Paenibacilllus sp. S3N08.</title>
        <authorList>
            <person name="Kim D.-U."/>
        </authorList>
    </citation>
    <scope>NUCLEOTIDE SEQUENCE</scope>
    <source>
        <strain evidence="2">S3N08</strain>
    </source>
</reference>
<dbReference type="SUPFAM" id="SSF50341">
    <property type="entry name" value="CheW-like"/>
    <property type="match status" value="1"/>
</dbReference>
<name>A0ABX0JE00_9BACL</name>
<feature type="domain" description="CheW-like" evidence="1">
    <location>
        <begin position="1"/>
        <end position="138"/>
    </location>
</feature>
<comment type="caution">
    <text evidence="2">The sequence shown here is derived from an EMBL/GenBank/DDBJ whole genome shotgun (WGS) entry which is preliminary data.</text>
</comment>
<dbReference type="PROSITE" id="PS50851">
    <property type="entry name" value="CHEW"/>
    <property type="match status" value="1"/>
</dbReference>
<dbReference type="InterPro" id="IPR036061">
    <property type="entry name" value="CheW-like_dom_sf"/>
</dbReference>
<sequence>MFSAVLCRVKDSPFIIDAIEIESIEQVTKISPILGMPSFIPGVMQNKNSLLTMIDLEQVLYGTVMNINSSSKAVVFNNSNKKYGVLITEALGFNEFDEDQVGETDEALFYLQKVTSQSNEDENLRLMNLEKLMSYLAKFTS</sequence>
<protein>
    <submittedName>
        <fullName evidence="2">Chemotaxis protein CheW</fullName>
    </submittedName>
</protein>
<dbReference type="Proteomes" id="UP001165962">
    <property type="component" value="Unassembled WGS sequence"/>
</dbReference>
<proteinExistence type="predicted"/>
<accession>A0ABX0JE00</accession>
<dbReference type="Gene3D" id="2.40.50.180">
    <property type="entry name" value="CheA-289, Domain 4"/>
    <property type="match status" value="1"/>
</dbReference>
<dbReference type="PANTHER" id="PTHR22617">
    <property type="entry name" value="CHEMOTAXIS SENSOR HISTIDINE KINASE-RELATED"/>
    <property type="match status" value="1"/>
</dbReference>
<dbReference type="Pfam" id="PF01584">
    <property type="entry name" value="CheW"/>
    <property type="match status" value="1"/>
</dbReference>
<evidence type="ECO:0000313" key="2">
    <source>
        <dbReference type="EMBL" id="NHN33481.1"/>
    </source>
</evidence>
<dbReference type="SMART" id="SM00260">
    <property type="entry name" value="CheW"/>
    <property type="match status" value="1"/>
</dbReference>
<keyword evidence="3" id="KW-1185">Reference proteome</keyword>
<dbReference type="InterPro" id="IPR039315">
    <property type="entry name" value="CheW"/>
</dbReference>
<dbReference type="InterPro" id="IPR002545">
    <property type="entry name" value="CheW-lke_dom"/>
</dbReference>